<dbReference type="EMBL" id="JFHC01000011">
    <property type="protein sequence ID" value="KDR42985.1"/>
    <property type="molecule type" value="Genomic_DNA"/>
</dbReference>
<evidence type="ECO:0000256" key="1">
    <source>
        <dbReference type="SAM" id="SignalP"/>
    </source>
</evidence>
<dbReference type="STRING" id="60547.GCA_000751215_02166"/>
<proteinExistence type="predicted"/>
<dbReference type="Pfam" id="PF13416">
    <property type="entry name" value="SBP_bac_8"/>
    <property type="match status" value="1"/>
</dbReference>
<reference evidence="2 3" key="1">
    <citation type="submission" date="2014-03" db="EMBL/GenBank/DDBJ databases">
        <title>Draft Genome Sequences of Four Burkholderia Strains.</title>
        <authorList>
            <person name="Liu X.Y."/>
            <person name="Li C.X."/>
            <person name="Xu J.H."/>
        </authorList>
    </citation>
    <scope>NUCLEOTIDE SEQUENCE [LARGE SCALE GENOMIC DNA]</scope>
    <source>
        <strain evidence="2 3">DSM 50014</strain>
    </source>
</reference>
<feature type="signal peptide" evidence="1">
    <location>
        <begin position="1"/>
        <end position="28"/>
    </location>
</feature>
<sequence>MTWCAQLSVRLATLCVAAGAMFATAAQAADPVSINIVDVAGNLQLTQKGFEAFKAKNPTLVSNITFTNAPAPQLPGKIKAMQAAGRSDIDLVLTGTDALAAGIQQGLWVKLLPDNSAAFPGVLDKYAPGPRKMQDLAQGYGLAVTYMPAGPLLEYNPERVTEIPKTPAQLLAWCKSHPNKLIYARPANSGPGRTFLMGLPYILGDKDPMDPVNGWDKTWAFLKELNECIPYYPGGTSAVMKELGEGTRDMTVTVTGWDINPRALGIVPAEFRVQAFENMTWVNDAHYMVIPKGVPKEKLEVLYKLMNFMLEPAQQALTYDDGYFYPGPAVKDVPLSSAPEKSQEVIKKFGRPEYAKLLADRPHVVPLNAAAMVAAFQKWDREIGAQKTK</sequence>
<accession>A0A069PQT4</accession>
<dbReference type="SUPFAM" id="SSF53850">
    <property type="entry name" value="Periplasmic binding protein-like II"/>
    <property type="match status" value="1"/>
</dbReference>
<keyword evidence="3" id="KW-1185">Reference proteome</keyword>
<protein>
    <submittedName>
        <fullName evidence="2">ABC transporter substrate-binding protein</fullName>
    </submittedName>
</protein>
<feature type="chain" id="PRO_5007372303" evidence="1">
    <location>
        <begin position="29"/>
        <end position="389"/>
    </location>
</feature>
<gene>
    <name evidence="2" type="ORF">BG61_03855</name>
</gene>
<comment type="caution">
    <text evidence="2">The sequence shown here is derived from an EMBL/GenBank/DDBJ whole genome shotgun (WGS) entry which is preliminary data.</text>
</comment>
<dbReference type="Proteomes" id="UP000027466">
    <property type="component" value="Unassembled WGS sequence"/>
</dbReference>
<name>A0A069PQT4_9BURK</name>
<dbReference type="Gene3D" id="3.40.190.10">
    <property type="entry name" value="Periplasmic binding protein-like II"/>
    <property type="match status" value="2"/>
</dbReference>
<dbReference type="InterPro" id="IPR006059">
    <property type="entry name" value="SBP"/>
</dbReference>
<evidence type="ECO:0000313" key="3">
    <source>
        <dbReference type="Proteomes" id="UP000027466"/>
    </source>
</evidence>
<dbReference type="PANTHER" id="PTHR42779:SF1">
    <property type="entry name" value="PROTEIN YNJB"/>
    <property type="match status" value="1"/>
</dbReference>
<dbReference type="AlphaFoldDB" id="A0A069PQT4"/>
<evidence type="ECO:0000313" key="2">
    <source>
        <dbReference type="EMBL" id="KDR42985.1"/>
    </source>
</evidence>
<dbReference type="PANTHER" id="PTHR42779">
    <property type="entry name" value="PROTEIN YNJB"/>
    <property type="match status" value="1"/>
</dbReference>
<keyword evidence="1" id="KW-0732">Signal</keyword>
<organism evidence="2 3">
    <name type="scientific">Caballeronia glathei</name>
    <dbReference type="NCBI Taxonomy" id="60547"/>
    <lineage>
        <taxon>Bacteria</taxon>
        <taxon>Pseudomonadati</taxon>
        <taxon>Pseudomonadota</taxon>
        <taxon>Betaproteobacteria</taxon>
        <taxon>Burkholderiales</taxon>
        <taxon>Burkholderiaceae</taxon>
        <taxon>Caballeronia</taxon>
    </lineage>
</organism>